<protein>
    <submittedName>
        <fullName evidence="4">Alpha/beta fold hydrolase</fullName>
    </submittedName>
</protein>
<evidence type="ECO:0000259" key="3">
    <source>
        <dbReference type="Pfam" id="PF00326"/>
    </source>
</evidence>
<reference evidence="5" key="1">
    <citation type="journal article" date="2019" name="Int. J. Syst. Evol. Microbiol.">
        <title>The Global Catalogue of Microorganisms (GCM) 10K type strain sequencing project: providing services to taxonomists for standard genome sequencing and annotation.</title>
        <authorList>
            <consortium name="The Broad Institute Genomics Platform"/>
            <consortium name="The Broad Institute Genome Sequencing Center for Infectious Disease"/>
            <person name="Wu L."/>
            <person name="Ma J."/>
        </authorList>
    </citation>
    <scope>NUCLEOTIDE SEQUENCE [LARGE SCALE GENOMIC DNA]</scope>
    <source>
        <strain evidence="5">CCUG 56754</strain>
    </source>
</reference>
<dbReference type="PANTHER" id="PTHR42776">
    <property type="entry name" value="SERINE PEPTIDASE S9 FAMILY MEMBER"/>
    <property type="match status" value="1"/>
</dbReference>
<organism evidence="4 5">
    <name type="scientific">Virgibacillus byunsanensis</name>
    <dbReference type="NCBI Taxonomy" id="570945"/>
    <lineage>
        <taxon>Bacteria</taxon>
        <taxon>Bacillati</taxon>
        <taxon>Bacillota</taxon>
        <taxon>Bacilli</taxon>
        <taxon>Bacillales</taxon>
        <taxon>Bacillaceae</taxon>
        <taxon>Virgibacillus</taxon>
    </lineage>
</organism>
<proteinExistence type="predicted"/>
<dbReference type="InterPro" id="IPR011042">
    <property type="entry name" value="6-blade_b-propeller_TolB-like"/>
</dbReference>
<dbReference type="RefSeq" id="WP_390359633.1">
    <property type="nucleotide sequence ID" value="NZ_JBHTKJ010000007.1"/>
</dbReference>
<dbReference type="PRINTS" id="PR00862">
    <property type="entry name" value="PROLIGOPTASE"/>
</dbReference>
<dbReference type="Gene3D" id="2.120.10.30">
    <property type="entry name" value="TolB, C-terminal domain"/>
    <property type="match status" value="1"/>
</dbReference>
<feature type="domain" description="Peptidase S9 prolyl oligopeptidase catalytic" evidence="3">
    <location>
        <begin position="398"/>
        <end position="605"/>
    </location>
</feature>
<gene>
    <name evidence="4" type="ORF">ACFQ3N_03695</name>
</gene>
<dbReference type="InterPro" id="IPR029058">
    <property type="entry name" value="AB_hydrolase_fold"/>
</dbReference>
<keyword evidence="2" id="KW-0645">Protease</keyword>
<dbReference type="SUPFAM" id="SSF53474">
    <property type="entry name" value="alpha/beta-Hydrolases"/>
    <property type="match status" value="1"/>
</dbReference>
<evidence type="ECO:0000256" key="2">
    <source>
        <dbReference type="ARBA" id="ARBA00022825"/>
    </source>
</evidence>
<evidence type="ECO:0000313" key="4">
    <source>
        <dbReference type="EMBL" id="MFD1037527.1"/>
    </source>
</evidence>
<dbReference type="InterPro" id="IPR011659">
    <property type="entry name" value="WD40"/>
</dbReference>
<dbReference type="Pfam" id="PF07676">
    <property type="entry name" value="PD40"/>
    <property type="match status" value="1"/>
</dbReference>
<name>A0ABW3LHL5_9BACI</name>
<dbReference type="EMBL" id="JBHTKJ010000007">
    <property type="protein sequence ID" value="MFD1037527.1"/>
    <property type="molecule type" value="Genomic_DNA"/>
</dbReference>
<keyword evidence="1 4" id="KW-0378">Hydrolase</keyword>
<dbReference type="InterPro" id="IPR002470">
    <property type="entry name" value="Peptidase_S9A"/>
</dbReference>
<dbReference type="GO" id="GO:0016787">
    <property type="term" value="F:hydrolase activity"/>
    <property type="evidence" value="ECO:0007669"/>
    <property type="project" value="UniProtKB-KW"/>
</dbReference>
<dbReference type="InterPro" id="IPR001375">
    <property type="entry name" value="Peptidase_S9_cat"/>
</dbReference>
<sequence>MLNSNSVLHKYLNVHSAYLPKAVPEKDMLTFISNKSGSPQVWKWDNLTLQIEQLTNLNDRVLSVYHSPSGEKVIIGMDEDGNEQQQFYLLTNKGEIEELIVSPGNFHYFGGWSPDESKIAFSSNRRHPGYFDVYVFDFNTNTTKIVFKNDGKCIPLCWTKNGKKIILSMPDTNIDNTLYVLDVNTSHLFQLGRKNTLARYQWLEVVTDTYQPPELTNDGKGGFLLTDEEQETLGVFKFSFANPNILQEVFTLKKWDIEEIKLSPSEKKLAYTINEGGISQLGIYNLESKTHQQINELPTGVVSSLSWLNNDELIFCLKSAVLPGDVWKISIKSMTIERITSIGEEKEVEHLWIEPDLCSYYSFDGQEIPYFYYGKKDLSQPIVVYVHGGPEHQTRSEFHPVIQFLASEGFGVVAPNVRGSMGYGRTYVKLDDGQNRMDAVADLTWLVKDLIASKSVDPEKVGIMGRSYGGFMVLAAMAHYPDIWAAGVDIVGISHFKTFLENTGPWRKNLREFEYGKLENNKDYFEQIAPLNHTDSISAPLLLFHGRNDTRVPVSEAEQISANLKGQGKQVELLVFEDEGHQTVKIKNHIKMNTMIVQFMEKYLK</sequence>
<keyword evidence="5" id="KW-1185">Reference proteome</keyword>
<comment type="caution">
    <text evidence="4">The sequence shown here is derived from an EMBL/GenBank/DDBJ whole genome shotgun (WGS) entry which is preliminary data.</text>
</comment>
<evidence type="ECO:0000313" key="5">
    <source>
        <dbReference type="Proteomes" id="UP001597040"/>
    </source>
</evidence>
<dbReference type="PANTHER" id="PTHR42776:SF27">
    <property type="entry name" value="DIPEPTIDYL PEPTIDASE FAMILY MEMBER 6"/>
    <property type="match status" value="1"/>
</dbReference>
<dbReference type="SUPFAM" id="SSF82171">
    <property type="entry name" value="DPP6 N-terminal domain-like"/>
    <property type="match status" value="1"/>
</dbReference>
<keyword evidence="2" id="KW-0720">Serine protease</keyword>
<dbReference type="Gene3D" id="3.40.50.1820">
    <property type="entry name" value="alpha/beta hydrolase"/>
    <property type="match status" value="1"/>
</dbReference>
<dbReference type="Pfam" id="PF00326">
    <property type="entry name" value="Peptidase_S9"/>
    <property type="match status" value="1"/>
</dbReference>
<evidence type="ECO:0000256" key="1">
    <source>
        <dbReference type="ARBA" id="ARBA00022801"/>
    </source>
</evidence>
<dbReference type="Proteomes" id="UP001597040">
    <property type="component" value="Unassembled WGS sequence"/>
</dbReference>
<accession>A0ABW3LHL5</accession>